<keyword evidence="4 6" id="KW-1133">Transmembrane helix</keyword>
<comment type="caution">
    <text evidence="9">The sequence shown here is derived from an EMBL/GenBank/DDBJ whole genome shotgun (WGS) entry which is preliminary data.</text>
</comment>
<dbReference type="PANTHER" id="PTHR34697:SF2">
    <property type="entry name" value="PHOSPHATIDYLGLYCEROL LYSYLTRANSFERASE"/>
    <property type="match status" value="1"/>
</dbReference>
<accession>A0ABN2H0W5</accession>
<evidence type="ECO:0000256" key="4">
    <source>
        <dbReference type="ARBA" id="ARBA00022989"/>
    </source>
</evidence>
<keyword evidence="3 6" id="KW-0812">Transmembrane</keyword>
<evidence type="ECO:0000256" key="2">
    <source>
        <dbReference type="ARBA" id="ARBA00022475"/>
    </source>
</evidence>
<evidence type="ECO:0000313" key="10">
    <source>
        <dbReference type="Proteomes" id="UP001500618"/>
    </source>
</evidence>
<evidence type="ECO:0000256" key="6">
    <source>
        <dbReference type="SAM" id="Phobius"/>
    </source>
</evidence>
<evidence type="ECO:0000313" key="9">
    <source>
        <dbReference type="EMBL" id="GAA1680091.1"/>
    </source>
</evidence>
<dbReference type="InterPro" id="IPR031553">
    <property type="entry name" value="tRNA-synt_2_TM"/>
</dbReference>
<organism evidence="9 10">
    <name type="scientific">Fodinicola feengrottensis</name>
    <dbReference type="NCBI Taxonomy" id="435914"/>
    <lineage>
        <taxon>Bacteria</taxon>
        <taxon>Bacillati</taxon>
        <taxon>Actinomycetota</taxon>
        <taxon>Actinomycetes</taxon>
        <taxon>Mycobacteriales</taxon>
        <taxon>Fodinicola</taxon>
    </lineage>
</organism>
<evidence type="ECO:0000256" key="1">
    <source>
        <dbReference type="ARBA" id="ARBA00004651"/>
    </source>
</evidence>
<evidence type="ECO:0000256" key="5">
    <source>
        <dbReference type="ARBA" id="ARBA00023136"/>
    </source>
</evidence>
<dbReference type="InterPro" id="IPR024320">
    <property type="entry name" value="LPG_synthase_C"/>
</dbReference>
<evidence type="ECO:0000259" key="8">
    <source>
        <dbReference type="Pfam" id="PF16995"/>
    </source>
</evidence>
<dbReference type="Pfam" id="PF16995">
    <property type="entry name" value="tRNA-synt_2_TM"/>
    <property type="match status" value="1"/>
</dbReference>
<feature type="transmembrane region" description="Helical" evidence="6">
    <location>
        <begin position="110"/>
        <end position="128"/>
    </location>
</feature>
<protein>
    <submittedName>
        <fullName evidence="9">Phosphatidylglycerol lysyltransferase domain-containing protein</fullName>
    </submittedName>
</protein>
<proteinExistence type="predicted"/>
<reference evidence="9 10" key="1">
    <citation type="journal article" date="2019" name="Int. J. Syst. Evol. Microbiol.">
        <title>The Global Catalogue of Microorganisms (GCM) 10K type strain sequencing project: providing services to taxonomists for standard genome sequencing and annotation.</title>
        <authorList>
            <consortium name="The Broad Institute Genomics Platform"/>
            <consortium name="The Broad Institute Genome Sequencing Center for Infectious Disease"/>
            <person name="Wu L."/>
            <person name="Ma J."/>
        </authorList>
    </citation>
    <scope>NUCLEOTIDE SEQUENCE [LARGE SCALE GENOMIC DNA]</scope>
    <source>
        <strain evidence="9 10">JCM 14718</strain>
    </source>
</reference>
<feature type="transmembrane region" description="Helical" evidence="6">
    <location>
        <begin position="140"/>
        <end position="164"/>
    </location>
</feature>
<keyword evidence="5 6" id="KW-0472">Membrane</keyword>
<sequence length="594" mass="65252">METKHGEGTTPWWLSQRRWLPAALAVLSALYGVISIWSAVSPHDRYRFKMLAEFVPGPVTLTAGLLVVASGMVLILLAHGLRRRKRRAWRLAVGICAVLIVTHVGKGLDLEEAFLALVLLALLVYGRAEFTAKGDRSTRLIAVAAVVVIYAVGFIAGMLAIGVYHRKLTGHPTLLAAAWTTVRGFIGQTGPVQYRNVRYESLATTFLVSVTVLAIIIGAYLLLRPLEPKAYLTNDDSKRLHELLDRFGSRDSLGYFALRTDKSVVWSPTGKAAVPYRVVAGVALASGDPIGDPEAWPGAIKPFIELCREYAWLPAVIGCSEQGGTVYAREAGLHVLEIGDEAVVQVADFSLSGRTMRNVRQTVNRVKRAGYVARVRRLSELTQAEVAEIARVAAAWRGAETERGFSMALGRFGDPEDGDCVVVTAHTVDPEEPGAERLRALLNFVPWGPDGLSLDLMRRDRDADGGLNEFLICSLMEQCGGLGVKRVSLNFAMFRSALARGEKLGAGPVSRMWSRLLTFASRWWQIESLYRFNEKFAPTWMPRFVCYPSAGSLIRIAMAAMEAEAFWTRPAAIRRLAGRVPLGYGERQAVQNSQ</sequence>
<dbReference type="Proteomes" id="UP001500618">
    <property type="component" value="Unassembled WGS sequence"/>
</dbReference>
<keyword evidence="10" id="KW-1185">Reference proteome</keyword>
<evidence type="ECO:0000259" key="7">
    <source>
        <dbReference type="Pfam" id="PF09924"/>
    </source>
</evidence>
<comment type="subcellular location">
    <subcellularLocation>
        <location evidence="1">Cell membrane</location>
        <topology evidence="1">Multi-pass membrane protein</topology>
    </subcellularLocation>
</comment>
<dbReference type="PANTHER" id="PTHR34697">
    <property type="entry name" value="PHOSPHATIDYLGLYCEROL LYSYLTRANSFERASE"/>
    <property type="match status" value="1"/>
</dbReference>
<dbReference type="RefSeq" id="WP_344311005.1">
    <property type="nucleotide sequence ID" value="NZ_BAAANY010000009.1"/>
</dbReference>
<feature type="transmembrane region" description="Helical" evidence="6">
    <location>
        <begin position="202"/>
        <end position="223"/>
    </location>
</feature>
<dbReference type="EMBL" id="BAAANY010000009">
    <property type="protein sequence ID" value="GAA1680091.1"/>
    <property type="molecule type" value="Genomic_DNA"/>
</dbReference>
<gene>
    <name evidence="9" type="ORF">GCM10009765_31600</name>
</gene>
<feature type="transmembrane region" description="Helical" evidence="6">
    <location>
        <begin position="88"/>
        <end position="104"/>
    </location>
</feature>
<dbReference type="Pfam" id="PF09924">
    <property type="entry name" value="LPG_synthase_C"/>
    <property type="match status" value="1"/>
</dbReference>
<feature type="domain" description="Lysyl-tRNA synthetase N-terminal transmembrane region" evidence="8">
    <location>
        <begin position="17"/>
        <end position="184"/>
    </location>
</feature>
<feature type="transmembrane region" description="Helical" evidence="6">
    <location>
        <begin position="60"/>
        <end position="81"/>
    </location>
</feature>
<evidence type="ECO:0000256" key="3">
    <source>
        <dbReference type="ARBA" id="ARBA00022692"/>
    </source>
</evidence>
<name>A0ABN2H0W5_9ACTN</name>
<feature type="domain" description="Phosphatidylglycerol lysyltransferase C-terminal" evidence="7">
    <location>
        <begin position="242"/>
        <end position="547"/>
    </location>
</feature>
<dbReference type="InterPro" id="IPR051211">
    <property type="entry name" value="PG_lysyltransferase"/>
</dbReference>
<feature type="transmembrane region" description="Helical" evidence="6">
    <location>
        <begin position="20"/>
        <end position="40"/>
    </location>
</feature>
<keyword evidence="2" id="KW-1003">Cell membrane</keyword>